<dbReference type="AlphaFoldDB" id="A0A164UW68"/>
<sequence length="195" mass="22552">MPGEKSQYGIVLMFGLLMYQPFFGFRVGTESREKGSAQAKKRWIYQWLENVHHERLRKPRYCLYAGDLQRTFFQEELSIRGDAPDSDRVKPNPGVPGAENRCIAQLSKVQYDCAAGIVRQFAWARQEISKITYPLRSIGLKDRPWPDHEGAQSLDGLLWMTILHAVRLRGWVASEQRAFPLRQRTSKDRLSVQTV</sequence>
<protein>
    <submittedName>
        <fullName evidence="1">Uncharacterized protein</fullName>
    </submittedName>
</protein>
<evidence type="ECO:0000313" key="2">
    <source>
        <dbReference type="Proteomes" id="UP000076722"/>
    </source>
</evidence>
<accession>A0A164UW68</accession>
<evidence type="ECO:0000313" key="1">
    <source>
        <dbReference type="EMBL" id="KZS93591.1"/>
    </source>
</evidence>
<reference evidence="1 2" key="1">
    <citation type="journal article" date="2016" name="Mol. Biol. Evol.">
        <title>Comparative Genomics of Early-Diverging Mushroom-Forming Fungi Provides Insights into the Origins of Lignocellulose Decay Capabilities.</title>
        <authorList>
            <person name="Nagy L.G."/>
            <person name="Riley R."/>
            <person name="Tritt A."/>
            <person name="Adam C."/>
            <person name="Daum C."/>
            <person name="Floudas D."/>
            <person name="Sun H."/>
            <person name="Yadav J.S."/>
            <person name="Pangilinan J."/>
            <person name="Larsson K.H."/>
            <person name="Matsuura K."/>
            <person name="Barry K."/>
            <person name="Labutti K."/>
            <person name="Kuo R."/>
            <person name="Ohm R.A."/>
            <person name="Bhattacharya S.S."/>
            <person name="Shirouzu T."/>
            <person name="Yoshinaga Y."/>
            <person name="Martin F.M."/>
            <person name="Grigoriev I.V."/>
            <person name="Hibbett D.S."/>
        </authorList>
    </citation>
    <scope>NUCLEOTIDE SEQUENCE [LARGE SCALE GENOMIC DNA]</scope>
    <source>
        <strain evidence="1 2">HHB9708</strain>
    </source>
</reference>
<organism evidence="1 2">
    <name type="scientific">Sistotremastrum niveocremeum HHB9708</name>
    <dbReference type="NCBI Taxonomy" id="1314777"/>
    <lineage>
        <taxon>Eukaryota</taxon>
        <taxon>Fungi</taxon>
        <taxon>Dikarya</taxon>
        <taxon>Basidiomycota</taxon>
        <taxon>Agaricomycotina</taxon>
        <taxon>Agaricomycetes</taxon>
        <taxon>Sistotremastrales</taxon>
        <taxon>Sistotremastraceae</taxon>
        <taxon>Sertulicium</taxon>
        <taxon>Sertulicium niveocremeum</taxon>
    </lineage>
</organism>
<keyword evidence="2" id="KW-1185">Reference proteome</keyword>
<name>A0A164UW68_9AGAM</name>
<dbReference type="EMBL" id="KV419406">
    <property type="protein sequence ID" value="KZS93591.1"/>
    <property type="molecule type" value="Genomic_DNA"/>
</dbReference>
<dbReference type="Proteomes" id="UP000076722">
    <property type="component" value="Unassembled WGS sequence"/>
</dbReference>
<gene>
    <name evidence="1" type="ORF">SISNIDRAFT_465781</name>
</gene>
<proteinExistence type="predicted"/>